<protein>
    <submittedName>
        <fullName evidence="6">Uncharacterized protein</fullName>
    </submittedName>
</protein>
<dbReference type="Pfam" id="PF01464">
    <property type="entry name" value="SLT"/>
    <property type="match status" value="1"/>
</dbReference>
<dbReference type="GO" id="GO:0008933">
    <property type="term" value="F:peptidoglycan lytic transglycosylase activity"/>
    <property type="evidence" value="ECO:0007669"/>
    <property type="project" value="InterPro"/>
</dbReference>
<dbReference type="InterPro" id="IPR008258">
    <property type="entry name" value="Transglycosylase_SLT_dom_1"/>
</dbReference>
<comment type="similarity">
    <text evidence="1">Belongs to the transglycosylase Slt family.</text>
</comment>
<dbReference type="STRING" id="1235591.CAK95_23705"/>
<gene>
    <name evidence="6" type="ORF">CAK95_23705</name>
</gene>
<dbReference type="GO" id="GO:0000270">
    <property type="term" value="P:peptidoglycan metabolic process"/>
    <property type="evidence" value="ECO:0007669"/>
    <property type="project" value="InterPro"/>
</dbReference>
<dbReference type="InterPro" id="IPR000189">
    <property type="entry name" value="Transglyc_AS"/>
</dbReference>
<dbReference type="EMBL" id="CP021112">
    <property type="protein sequence ID" value="ARQ01766.1"/>
    <property type="molecule type" value="Genomic_DNA"/>
</dbReference>
<proteinExistence type="inferred from homology"/>
<dbReference type="InterPro" id="IPR008939">
    <property type="entry name" value="Lytic_TGlycosylase_superhlx_U"/>
</dbReference>
<feature type="region of interest" description="Disordered" evidence="4">
    <location>
        <begin position="23"/>
        <end position="113"/>
    </location>
</feature>
<evidence type="ECO:0000256" key="5">
    <source>
        <dbReference type="SAM" id="SignalP"/>
    </source>
</evidence>
<dbReference type="OrthoDB" id="9815002at2"/>
<dbReference type="SUPFAM" id="SSF48435">
    <property type="entry name" value="Bacterial muramidases"/>
    <property type="match status" value="1"/>
</dbReference>
<dbReference type="PANTHER" id="PTHR37423:SF2">
    <property type="entry name" value="MEMBRANE-BOUND LYTIC MUREIN TRANSGLYCOSYLASE C"/>
    <property type="match status" value="1"/>
</dbReference>
<dbReference type="AlphaFoldDB" id="A0A1W6ZWS3"/>
<feature type="compositionally biased region" description="Low complexity" evidence="4">
    <location>
        <begin position="74"/>
        <end position="87"/>
    </location>
</feature>
<keyword evidence="7" id="KW-1185">Reference proteome</keyword>
<evidence type="ECO:0000256" key="3">
    <source>
        <dbReference type="ARBA" id="ARBA00022729"/>
    </source>
</evidence>
<evidence type="ECO:0000256" key="1">
    <source>
        <dbReference type="ARBA" id="ARBA00007734"/>
    </source>
</evidence>
<dbReference type="KEGG" id="psin:CAK95_23705"/>
<dbReference type="SUPFAM" id="SSF53955">
    <property type="entry name" value="Lysozyme-like"/>
    <property type="match status" value="1"/>
</dbReference>
<reference evidence="6 7" key="1">
    <citation type="submission" date="2017-05" db="EMBL/GenBank/DDBJ databases">
        <title>Full genome sequence of Pseudorhodoplanes sinuspersici.</title>
        <authorList>
            <person name="Dastgheib S.M.M."/>
            <person name="Shavandi M."/>
            <person name="Tirandaz H."/>
        </authorList>
    </citation>
    <scope>NUCLEOTIDE SEQUENCE [LARGE SCALE GENOMIC DNA]</scope>
    <source>
        <strain evidence="6 7">RIPI110</strain>
    </source>
</reference>
<dbReference type="PANTHER" id="PTHR37423">
    <property type="entry name" value="SOLUBLE LYTIC MUREIN TRANSGLYCOSYLASE-RELATED"/>
    <property type="match status" value="1"/>
</dbReference>
<evidence type="ECO:0000256" key="4">
    <source>
        <dbReference type="SAM" id="MobiDB-lite"/>
    </source>
</evidence>
<dbReference type="GO" id="GO:0016020">
    <property type="term" value="C:membrane"/>
    <property type="evidence" value="ECO:0007669"/>
    <property type="project" value="InterPro"/>
</dbReference>
<dbReference type="CDD" id="cd13401">
    <property type="entry name" value="Slt70-like"/>
    <property type="match status" value="1"/>
</dbReference>
<feature type="compositionally biased region" description="Basic and acidic residues" evidence="4">
    <location>
        <begin position="41"/>
        <end position="64"/>
    </location>
</feature>
<dbReference type="Gene3D" id="1.10.530.10">
    <property type="match status" value="1"/>
</dbReference>
<evidence type="ECO:0000313" key="6">
    <source>
        <dbReference type="EMBL" id="ARQ01766.1"/>
    </source>
</evidence>
<dbReference type="PROSITE" id="PS00922">
    <property type="entry name" value="TRANSGLYCOSYLASE"/>
    <property type="match status" value="1"/>
</dbReference>
<dbReference type="Proteomes" id="UP000194137">
    <property type="component" value="Chromosome"/>
</dbReference>
<organism evidence="6 7">
    <name type="scientific">Pseudorhodoplanes sinuspersici</name>
    <dbReference type="NCBI Taxonomy" id="1235591"/>
    <lineage>
        <taxon>Bacteria</taxon>
        <taxon>Pseudomonadati</taxon>
        <taxon>Pseudomonadota</taxon>
        <taxon>Alphaproteobacteria</taxon>
        <taxon>Hyphomicrobiales</taxon>
        <taxon>Pseudorhodoplanes</taxon>
    </lineage>
</organism>
<feature type="signal peptide" evidence="5">
    <location>
        <begin position="1"/>
        <end position="24"/>
    </location>
</feature>
<dbReference type="Gene3D" id="1.25.20.10">
    <property type="entry name" value="Bacterial muramidases"/>
    <property type="match status" value="1"/>
</dbReference>
<keyword evidence="3 5" id="KW-0732">Signal</keyword>
<evidence type="ECO:0000256" key="2">
    <source>
        <dbReference type="ARBA" id="ARBA00009387"/>
    </source>
</evidence>
<feature type="chain" id="PRO_5044005629" evidence="5">
    <location>
        <begin position="25"/>
        <end position="770"/>
    </location>
</feature>
<dbReference type="RefSeq" id="WP_086090160.1">
    <property type="nucleotide sequence ID" value="NZ_CP021112.1"/>
</dbReference>
<dbReference type="InterPro" id="IPR023346">
    <property type="entry name" value="Lysozyme-like_dom_sf"/>
</dbReference>
<evidence type="ECO:0000313" key="7">
    <source>
        <dbReference type="Proteomes" id="UP000194137"/>
    </source>
</evidence>
<dbReference type="GO" id="GO:0004553">
    <property type="term" value="F:hydrolase activity, hydrolyzing O-glycosyl compounds"/>
    <property type="evidence" value="ECO:0007669"/>
    <property type="project" value="InterPro"/>
</dbReference>
<accession>A0A1W6ZWS3</accession>
<name>A0A1W6ZWS3_9HYPH</name>
<sequence length="770" mass="83193">MTRKGFFLAALAAAAAISVAAVHAAPKPGAEEKPAANAKGKPSDTKATKAAGKKVEPKKADNKKAKASSKKPTAKAAAKTSEPKSAALPLPKSRPGYGAPETTSPAFPTPIGAPLASAPATAVPDAASPVPPAVLAPGTPPSSESLAGVKKAIELARRGKTSEAAAVGNSVTDPLAAKLIEWVVLRAENDDFDFQRYAGFATANPGWPNITQFRRKAEAALWQNGVNDAVIRRYFASNKPLTAKGKLAYARALLAQGDRAMAQQYVRDAWRNDALTADMERQVLDAFGPLLNSGDHKARLNQRLYSDDTDQALRAAQRLGASQVALVKARAAVIGKSSRAKALLDAVPADARSDAIYLFTRAQWLRRNDKTAEAAQAMMAAPANVEDPDEWWAERRLLARKLLDEGDAHTAFRIARNAAMPEKEGARVEHLFTAGWIAFRFLNDPATAKPLFARTVQVAEHPASQSRGYYWYARTAEALGQNAEAKAYYERAARFTTTYYGQIAHARLGGSELRIPGPPPSHPQASRLEIVRAMDMLYAIDERDLVASAVADLADRAPDAAALAAVAALVERREDARALALLGRTAVGRGLPFEYYAYPIAGLPRFKPIGPQIEPHVAYAIARQESGFNPRARSGANAQGLMQVLPGTAKLVAKKNGVAFDAARLLNDPVYNVQIGAAELGDVIETYRGSYILAFVAYNAGRGRVRDWIARFGDPRDPKVDPIDWVERIPFSETRNYVQRVMENMQVYRVRFGASRRLLIEADLRRGTVN</sequence>
<comment type="similarity">
    <text evidence="2">Belongs to the virb1 family.</text>
</comment>
<dbReference type="GO" id="GO:0042597">
    <property type="term" value="C:periplasmic space"/>
    <property type="evidence" value="ECO:0007669"/>
    <property type="project" value="InterPro"/>
</dbReference>